<dbReference type="EMBL" id="JACHXV010000002">
    <property type="protein sequence ID" value="MBB3172724.1"/>
    <property type="molecule type" value="Genomic_DNA"/>
</dbReference>
<reference evidence="3 5" key="2">
    <citation type="submission" date="2020-08" db="EMBL/GenBank/DDBJ databases">
        <title>Genomic Encyclopedia of Type Strains, Phase III (KMG-III): the genomes of soil and plant-associated and newly described type strains.</title>
        <authorList>
            <person name="Whitman W."/>
        </authorList>
    </citation>
    <scope>NUCLEOTIDE SEQUENCE [LARGE SCALE GENOMIC DNA]</scope>
    <source>
        <strain evidence="3 5">CECT 8088</strain>
    </source>
</reference>
<feature type="transmembrane region" description="Helical" evidence="2">
    <location>
        <begin position="14"/>
        <end position="35"/>
    </location>
</feature>
<evidence type="ECO:0000313" key="3">
    <source>
        <dbReference type="EMBL" id="MBB3172724.1"/>
    </source>
</evidence>
<accession>A0A850NNS5</accession>
<dbReference type="PANTHER" id="PTHR34219:SF5">
    <property type="entry name" value="BLR4505 PROTEIN"/>
    <property type="match status" value="1"/>
</dbReference>
<feature type="transmembrane region" description="Helical" evidence="2">
    <location>
        <begin position="148"/>
        <end position="169"/>
    </location>
</feature>
<feature type="region of interest" description="Disordered" evidence="1">
    <location>
        <begin position="390"/>
        <end position="410"/>
    </location>
</feature>
<feature type="transmembrane region" description="Helical" evidence="2">
    <location>
        <begin position="207"/>
        <end position="227"/>
    </location>
</feature>
<keyword evidence="2" id="KW-1133">Transmembrane helix</keyword>
<dbReference type="Pfam" id="PF03929">
    <property type="entry name" value="PepSY_TM"/>
    <property type="match status" value="1"/>
</dbReference>
<evidence type="ECO:0000313" key="6">
    <source>
        <dbReference type="Proteomes" id="UP000565205"/>
    </source>
</evidence>
<keyword evidence="2" id="KW-0812">Transmembrane</keyword>
<dbReference type="RefSeq" id="WP_176623251.1">
    <property type="nucleotide sequence ID" value="NZ_JABXXQ010000096.1"/>
</dbReference>
<dbReference type="EMBL" id="JABXXQ010000096">
    <property type="protein sequence ID" value="NVN30039.1"/>
    <property type="molecule type" value="Genomic_DNA"/>
</dbReference>
<evidence type="ECO:0000313" key="5">
    <source>
        <dbReference type="Proteomes" id="UP000557688"/>
    </source>
</evidence>
<evidence type="ECO:0000256" key="1">
    <source>
        <dbReference type="SAM" id="MobiDB-lite"/>
    </source>
</evidence>
<dbReference type="Proteomes" id="UP000565205">
    <property type="component" value="Unassembled WGS sequence"/>
</dbReference>
<proteinExistence type="predicted"/>
<dbReference type="InterPro" id="IPR005625">
    <property type="entry name" value="PepSY-ass_TM"/>
</dbReference>
<dbReference type="Proteomes" id="UP000557688">
    <property type="component" value="Unassembled WGS sequence"/>
</dbReference>
<keyword evidence="2" id="KW-0472">Membrane</keyword>
<dbReference type="PANTHER" id="PTHR34219">
    <property type="entry name" value="IRON-REGULATED INNER MEMBRANE PROTEIN-RELATED"/>
    <property type="match status" value="1"/>
</dbReference>
<protein>
    <submittedName>
        <fullName evidence="4">PepSY domain-containing protein</fullName>
    </submittedName>
    <submittedName>
        <fullName evidence="3">Putative iron-regulated membrane protein</fullName>
    </submittedName>
</protein>
<dbReference type="AlphaFoldDB" id="A0A850NNS5"/>
<gene>
    <name evidence="3" type="ORF">FHR90_000538</name>
    <name evidence="4" type="ORF">HUK83_06780</name>
</gene>
<reference evidence="4 6" key="1">
    <citation type="submission" date="2020-06" db="EMBL/GenBank/DDBJ databases">
        <title>Description of novel acetic acid bacteria.</title>
        <authorList>
            <person name="Sombolestani A."/>
        </authorList>
    </citation>
    <scope>NUCLEOTIDE SEQUENCE [LARGE SCALE GENOMIC DNA]</scope>
    <source>
        <strain evidence="4 6">LMG 26838</strain>
    </source>
</reference>
<sequence length="410" mass="44646">MLASRTTLLLLHRWVGLALAAFLVCEGLTGSVIVFDDALDAWLNPDLFDVAARPGLPPQELIDHIEAQRPQASVSYIIHRPPPGRAAVAFLSPRGGAPLAEDEIFADPATGRVLGGRLYGGCCVSRRVLIPFIYRIHDSLALGVFGQWLLGAVAIAWALDCINGFLLTLPPHLVSRRQIALKQWRLAWTISLARGGIRRLFDLHRAVSLWLWVVLFGIAISGISLTLPRSFERVVAYLLPVQGAADDPPAADARQPGNLDRMEDAAWHAARAAGWQGGRPSGLFRFGGTTTFYFSQDGTTRGTGFGSWHVRIDASGRTQVLHPGTGRAGDVVLALQLPWHDGRLIGLTGRILVAVSGVATAMLSVTGVLIWWRKRRSRLSMARRRLAGSGDALGKRRKSDHSVKRLTLTE</sequence>
<evidence type="ECO:0000313" key="4">
    <source>
        <dbReference type="EMBL" id="NVN30039.1"/>
    </source>
</evidence>
<keyword evidence="5" id="KW-1185">Reference proteome</keyword>
<name>A0A850NNS5_9PROT</name>
<comment type="caution">
    <text evidence="4">The sequence shown here is derived from an EMBL/GenBank/DDBJ whole genome shotgun (WGS) entry which is preliminary data.</text>
</comment>
<feature type="transmembrane region" description="Helical" evidence="2">
    <location>
        <begin position="351"/>
        <end position="372"/>
    </location>
</feature>
<evidence type="ECO:0000256" key="2">
    <source>
        <dbReference type="SAM" id="Phobius"/>
    </source>
</evidence>
<organism evidence="4 6">
    <name type="scientific">Endobacter medicaginis</name>
    <dbReference type="NCBI Taxonomy" id="1181271"/>
    <lineage>
        <taxon>Bacteria</taxon>
        <taxon>Pseudomonadati</taxon>
        <taxon>Pseudomonadota</taxon>
        <taxon>Alphaproteobacteria</taxon>
        <taxon>Acetobacterales</taxon>
        <taxon>Acetobacteraceae</taxon>
        <taxon>Endobacter</taxon>
    </lineage>
</organism>